<dbReference type="InterPro" id="IPR005119">
    <property type="entry name" value="LysR_subst-bd"/>
</dbReference>
<dbReference type="Gene3D" id="3.40.190.10">
    <property type="entry name" value="Periplasmic binding protein-like II"/>
    <property type="match status" value="2"/>
</dbReference>
<dbReference type="SUPFAM" id="SSF53850">
    <property type="entry name" value="Periplasmic binding protein-like II"/>
    <property type="match status" value="1"/>
</dbReference>
<organism evidence="6 7">
    <name type="scientific">Roseovarius litorisediminis</name>
    <dbReference type="NCBI Taxonomy" id="1312363"/>
    <lineage>
        <taxon>Bacteria</taxon>
        <taxon>Pseudomonadati</taxon>
        <taxon>Pseudomonadota</taxon>
        <taxon>Alphaproteobacteria</taxon>
        <taxon>Rhodobacterales</taxon>
        <taxon>Roseobacteraceae</taxon>
        <taxon>Roseovarius</taxon>
    </lineage>
</organism>
<dbReference type="GO" id="GO:0043565">
    <property type="term" value="F:sequence-specific DNA binding"/>
    <property type="evidence" value="ECO:0007669"/>
    <property type="project" value="TreeGrafter"/>
</dbReference>
<accession>A0A1Y5R8M2</accession>
<evidence type="ECO:0000256" key="4">
    <source>
        <dbReference type="ARBA" id="ARBA00023163"/>
    </source>
</evidence>
<reference evidence="6 7" key="1">
    <citation type="submission" date="2017-03" db="EMBL/GenBank/DDBJ databases">
        <authorList>
            <person name="Afonso C.L."/>
            <person name="Miller P.J."/>
            <person name="Scott M.A."/>
            <person name="Spackman E."/>
            <person name="Goraichik I."/>
            <person name="Dimitrov K.M."/>
            <person name="Suarez D.L."/>
            <person name="Swayne D.E."/>
        </authorList>
    </citation>
    <scope>NUCLEOTIDE SEQUENCE [LARGE SCALE GENOMIC DNA]</scope>
    <source>
        <strain evidence="6 7">CECT 8287</strain>
    </source>
</reference>
<dbReference type="EMBL" id="FWFL01000001">
    <property type="protein sequence ID" value="SLN10607.1"/>
    <property type="molecule type" value="Genomic_DNA"/>
</dbReference>
<protein>
    <submittedName>
        <fullName evidence="6">HTH-type transcriptional activator CmpR</fullName>
    </submittedName>
</protein>
<evidence type="ECO:0000259" key="5">
    <source>
        <dbReference type="PROSITE" id="PS50931"/>
    </source>
</evidence>
<name>A0A1Y5R8M2_9RHOB</name>
<keyword evidence="2" id="KW-0805">Transcription regulation</keyword>
<dbReference type="PANTHER" id="PTHR30427:SF1">
    <property type="entry name" value="TRANSCRIPTIONAL ACTIVATOR PROTEIN LYSR"/>
    <property type="match status" value="1"/>
</dbReference>
<dbReference type="InterPro" id="IPR036390">
    <property type="entry name" value="WH_DNA-bd_sf"/>
</dbReference>
<evidence type="ECO:0000256" key="2">
    <source>
        <dbReference type="ARBA" id="ARBA00023015"/>
    </source>
</evidence>
<dbReference type="AlphaFoldDB" id="A0A1Y5R8M2"/>
<gene>
    <name evidence="6" type="primary">cmpR_2</name>
    <name evidence="6" type="ORF">PEL8287_00178</name>
</gene>
<keyword evidence="7" id="KW-1185">Reference proteome</keyword>
<evidence type="ECO:0000313" key="7">
    <source>
        <dbReference type="Proteomes" id="UP000193827"/>
    </source>
</evidence>
<feature type="domain" description="HTH lysR-type" evidence="5">
    <location>
        <begin position="1"/>
        <end position="58"/>
    </location>
</feature>
<keyword evidence="4" id="KW-0804">Transcription</keyword>
<dbReference type="Pfam" id="PF03466">
    <property type="entry name" value="LysR_substrate"/>
    <property type="match status" value="1"/>
</dbReference>
<keyword evidence="3" id="KW-0238">DNA-binding</keyword>
<evidence type="ECO:0000256" key="3">
    <source>
        <dbReference type="ARBA" id="ARBA00023125"/>
    </source>
</evidence>
<dbReference type="SUPFAM" id="SSF46785">
    <property type="entry name" value="Winged helix' DNA-binding domain"/>
    <property type="match status" value="1"/>
</dbReference>
<evidence type="ECO:0000313" key="6">
    <source>
        <dbReference type="EMBL" id="SLN10607.1"/>
    </source>
</evidence>
<dbReference type="Pfam" id="PF00126">
    <property type="entry name" value="HTH_1"/>
    <property type="match status" value="1"/>
</dbReference>
<evidence type="ECO:0000256" key="1">
    <source>
        <dbReference type="ARBA" id="ARBA00009437"/>
    </source>
</evidence>
<dbReference type="GO" id="GO:0003700">
    <property type="term" value="F:DNA-binding transcription factor activity"/>
    <property type="evidence" value="ECO:0007669"/>
    <property type="project" value="InterPro"/>
</dbReference>
<dbReference type="PANTHER" id="PTHR30427">
    <property type="entry name" value="TRANSCRIPTIONAL ACTIVATOR PROTEIN LYSR"/>
    <property type="match status" value="1"/>
</dbReference>
<dbReference type="Proteomes" id="UP000193827">
    <property type="component" value="Unassembled WGS sequence"/>
</dbReference>
<dbReference type="InterPro" id="IPR000847">
    <property type="entry name" value="LysR_HTH_N"/>
</dbReference>
<dbReference type="PROSITE" id="PS50931">
    <property type="entry name" value="HTH_LYSR"/>
    <property type="match status" value="1"/>
</dbReference>
<dbReference type="Gene3D" id="1.10.10.10">
    <property type="entry name" value="Winged helix-like DNA-binding domain superfamily/Winged helix DNA-binding domain"/>
    <property type="match status" value="1"/>
</dbReference>
<dbReference type="GO" id="GO:0010628">
    <property type="term" value="P:positive regulation of gene expression"/>
    <property type="evidence" value="ECO:0007669"/>
    <property type="project" value="TreeGrafter"/>
</dbReference>
<dbReference type="PRINTS" id="PR00039">
    <property type="entry name" value="HTHLYSR"/>
</dbReference>
<comment type="similarity">
    <text evidence="1">Belongs to the LysR transcriptional regulatory family.</text>
</comment>
<dbReference type="OrthoDB" id="8479870at2"/>
<sequence>MNMTQLTVFREIMLSGSVSQAARNLGRTQPAISSTLATLEAGLGFQLFERRGKRLYPVPEAHYLLEEATQILDQLTTTERNIQNLKALQSGELRIVAMPGPSVFLVPQLVSQIAKNNNDIRATVVTRSSPQVHQLVSTQSYDVGIADLGVEYSLNTSLVRSEPFASDCLFAVPANDPMAQKKVLQPADLNGRPLATLHREHHSHREIRRAFQVAGAELVVRFETQYYLPLLTYVEEGLACAIVDTLTAETYRHYRGEAAHRVVFRPFSPEITLSFATLTPAHRPPSQLAQAFISLWRAKVDSVNSHWNANER</sequence>
<proteinExistence type="inferred from homology"/>
<dbReference type="InterPro" id="IPR036388">
    <property type="entry name" value="WH-like_DNA-bd_sf"/>
</dbReference>